<protein>
    <submittedName>
        <fullName evidence="1">2214_t:CDS:1</fullName>
    </submittedName>
</protein>
<name>A0A9N9DMV4_9GLOM</name>
<sequence length="164" mass="18862">MTLRMVFQFELPLSMREIVMRAREHTGNEQEEFEIGVNSLIEEQTVKFNEIIESLRNTYGNNYTHQLQYLAHSLDNIDVETLTNNDLIINNVVVVDLGVLKIPGEFCSILVASLFAETGMYSLERQMQDLGRQITWKTVYKRKQQFACVSKVLELCGTDLPPSL</sequence>
<evidence type="ECO:0000313" key="2">
    <source>
        <dbReference type="Proteomes" id="UP000789572"/>
    </source>
</evidence>
<keyword evidence="2" id="KW-1185">Reference proteome</keyword>
<reference evidence="1" key="1">
    <citation type="submission" date="2021-06" db="EMBL/GenBank/DDBJ databases">
        <authorList>
            <person name="Kallberg Y."/>
            <person name="Tangrot J."/>
            <person name="Rosling A."/>
        </authorList>
    </citation>
    <scope>NUCLEOTIDE SEQUENCE</scope>
    <source>
        <strain evidence="1">IA702</strain>
    </source>
</reference>
<comment type="caution">
    <text evidence="1">The sequence shown here is derived from an EMBL/GenBank/DDBJ whole genome shotgun (WGS) entry which is preliminary data.</text>
</comment>
<dbReference type="AlphaFoldDB" id="A0A9N9DMV4"/>
<evidence type="ECO:0000313" key="1">
    <source>
        <dbReference type="EMBL" id="CAG8641592.1"/>
    </source>
</evidence>
<proteinExistence type="predicted"/>
<dbReference type="EMBL" id="CAJVPJ010003554">
    <property type="protein sequence ID" value="CAG8641592.1"/>
    <property type="molecule type" value="Genomic_DNA"/>
</dbReference>
<dbReference type="Proteomes" id="UP000789572">
    <property type="component" value="Unassembled WGS sequence"/>
</dbReference>
<gene>
    <name evidence="1" type="ORF">POCULU_LOCUS9449</name>
</gene>
<feature type="non-terminal residue" evidence="1">
    <location>
        <position position="164"/>
    </location>
</feature>
<organism evidence="1 2">
    <name type="scientific">Paraglomus occultum</name>
    <dbReference type="NCBI Taxonomy" id="144539"/>
    <lineage>
        <taxon>Eukaryota</taxon>
        <taxon>Fungi</taxon>
        <taxon>Fungi incertae sedis</taxon>
        <taxon>Mucoromycota</taxon>
        <taxon>Glomeromycotina</taxon>
        <taxon>Glomeromycetes</taxon>
        <taxon>Paraglomerales</taxon>
        <taxon>Paraglomeraceae</taxon>
        <taxon>Paraglomus</taxon>
    </lineage>
</organism>
<accession>A0A9N9DMV4</accession>